<dbReference type="GO" id="GO:0030687">
    <property type="term" value="C:preribosome, large subunit precursor"/>
    <property type="evidence" value="ECO:0007669"/>
    <property type="project" value="TreeGrafter"/>
</dbReference>
<accession>A0A4T0WWM9</accession>
<feature type="region of interest" description="Disordered" evidence="1">
    <location>
        <begin position="1"/>
        <end position="24"/>
    </location>
</feature>
<gene>
    <name evidence="3" type="ORF">CANINC_004777</name>
</gene>
<feature type="region of interest" description="Disordered" evidence="1">
    <location>
        <begin position="47"/>
        <end position="111"/>
    </location>
</feature>
<feature type="domain" description="DUF2423" evidence="2">
    <location>
        <begin position="1"/>
        <end position="47"/>
    </location>
</feature>
<dbReference type="EMBL" id="SELW01000665">
    <property type="protein sequence ID" value="TID14131.1"/>
    <property type="molecule type" value="Genomic_DNA"/>
</dbReference>
<dbReference type="PANTHER" id="PTHR28219">
    <property type="entry name" value="UPF0642 PROTEIN YBL028C"/>
    <property type="match status" value="1"/>
</dbReference>
<proteinExistence type="predicted"/>
<reference evidence="3 4" key="1">
    <citation type="journal article" date="2019" name="Front. Genet.">
        <title>Whole-Genome Sequencing of the Opportunistic Yeast Pathogen Candida inconspicua Uncovers Its Hybrid Origin.</title>
        <authorList>
            <person name="Mixao V."/>
            <person name="Hansen A.P."/>
            <person name="Saus E."/>
            <person name="Boekhout T."/>
            <person name="Lass-Florl C."/>
            <person name="Gabaldon T."/>
        </authorList>
    </citation>
    <scope>NUCLEOTIDE SEQUENCE [LARGE SCALE GENOMIC DNA]</scope>
    <source>
        <strain evidence="3 4">CBS 180</strain>
    </source>
</reference>
<organism evidence="3 4">
    <name type="scientific">Pichia inconspicua</name>
    <dbReference type="NCBI Taxonomy" id="52247"/>
    <lineage>
        <taxon>Eukaryota</taxon>
        <taxon>Fungi</taxon>
        <taxon>Dikarya</taxon>
        <taxon>Ascomycota</taxon>
        <taxon>Saccharomycotina</taxon>
        <taxon>Pichiomycetes</taxon>
        <taxon>Pichiales</taxon>
        <taxon>Pichiaceae</taxon>
        <taxon>Pichia</taxon>
    </lineage>
</organism>
<comment type="caution">
    <text evidence="3">The sequence shown here is derived from an EMBL/GenBank/DDBJ whole genome shotgun (WGS) entry which is preliminary data.</text>
</comment>
<dbReference type="AlphaFoldDB" id="A0A4T0WWM9"/>
<protein>
    <recommendedName>
        <fullName evidence="2">DUF2423 domain-containing protein</fullName>
    </recommendedName>
</protein>
<dbReference type="OrthoDB" id="4087970at2759"/>
<feature type="compositionally biased region" description="Basic residues" evidence="1">
    <location>
        <begin position="84"/>
        <end position="111"/>
    </location>
</feature>
<evidence type="ECO:0000259" key="2">
    <source>
        <dbReference type="Pfam" id="PF10338"/>
    </source>
</evidence>
<dbReference type="Proteomes" id="UP000307173">
    <property type="component" value="Unassembled WGS sequence"/>
</dbReference>
<feature type="compositionally biased region" description="Basic residues" evidence="1">
    <location>
        <begin position="1"/>
        <end position="17"/>
    </location>
</feature>
<keyword evidence="4" id="KW-1185">Reference proteome</keyword>
<evidence type="ECO:0000313" key="3">
    <source>
        <dbReference type="EMBL" id="TID14131.1"/>
    </source>
</evidence>
<name>A0A4T0WWM9_9ASCO</name>
<dbReference type="STRING" id="52247.A0A4T0WWM9"/>
<dbReference type="Pfam" id="PF10338">
    <property type="entry name" value="YBL028C_N"/>
    <property type="match status" value="1"/>
</dbReference>
<evidence type="ECO:0000256" key="1">
    <source>
        <dbReference type="SAM" id="MobiDB-lite"/>
    </source>
</evidence>
<sequence>MAHSLRSKSKKVSKKIKCSNPNSDYFKTAKERAQRLAEKLKGNLEQQKTATVVDADDESKMQTDDNENADSASASVNAEELLKVKTHGWRKSRSQDYKKKKISKRNKSIKF</sequence>
<dbReference type="InterPro" id="IPR019434">
    <property type="entry name" value="DUF2423"/>
</dbReference>
<dbReference type="PANTHER" id="PTHR28219:SF1">
    <property type="entry name" value="UPF0642 PROTEIN YBL028C"/>
    <property type="match status" value="1"/>
</dbReference>
<evidence type="ECO:0000313" key="4">
    <source>
        <dbReference type="Proteomes" id="UP000307173"/>
    </source>
</evidence>